<dbReference type="GO" id="GO:0005829">
    <property type="term" value="C:cytosol"/>
    <property type="evidence" value="ECO:0007669"/>
    <property type="project" value="TreeGrafter"/>
</dbReference>
<evidence type="ECO:0000256" key="10">
    <source>
        <dbReference type="ARBA" id="ARBA00022777"/>
    </source>
</evidence>
<dbReference type="InterPro" id="IPR013749">
    <property type="entry name" value="PM/HMP-P_kinase-1"/>
</dbReference>
<reference evidence="17 18" key="1">
    <citation type="submission" date="2016-09" db="EMBL/GenBank/DDBJ databases">
        <authorList>
            <person name="Capua I."/>
            <person name="De Benedictis P."/>
            <person name="Joannis T."/>
            <person name="Lombin L.H."/>
            <person name="Cattoli G."/>
        </authorList>
    </citation>
    <scope>NUCLEOTIDE SEQUENCE [LARGE SCALE GENOMIC DNA]</scope>
    <source>
        <strain evidence="17 18">LMG 25899</strain>
    </source>
</reference>
<dbReference type="Pfam" id="PF08543">
    <property type="entry name" value="Phos_pyr_kin"/>
    <property type="match status" value="1"/>
</dbReference>
<evidence type="ECO:0000256" key="6">
    <source>
        <dbReference type="ARBA" id="ARBA00012963"/>
    </source>
</evidence>
<evidence type="ECO:0000259" key="16">
    <source>
        <dbReference type="Pfam" id="PF08543"/>
    </source>
</evidence>
<evidence type="ECO:0000256" key="12">
    <source>
        <dbReference type="ARBA" id="ARBA00022977"/>
    </source>
</evidence>
<keyword evidence="12" id="KW-0784">Thiamine biosynthesis</keyword>
<comment type="catalytic activity">
    <reaction evidence="1">
        <text>4-amino-5-hydroxymethyl-2-methylpyrimidine + ATP = 4-amino-2-methyl-5-(phosphooxymethyl)pyrimidine + ADP + H(+)</text>
        <dbReference type="Rhea" id="RHEA:23096"/>
        <dbReference type="ChEBI" id="CHEBI:15378"/>
        <dbReference type="ChEBI" id="CHEBI:16892"/>
        <dbReference type="ChEBI" id="CHEBI:30616"/>
        <dbReference type="ChEBI" id="CHEBI:58354"/>
        <dbReference type="ChEBI" id="CHEBI:456216"/>
        <dbReference type="EC" id="2.7.1.49"/>
    </reaction>
</comment>
<dbReference type="InterPro" id="IPR029056">
    <property type="entry name" value="Ribokinase-like"/>
</dbReference>
<keyword evidence="11" id="KW-0067">ATP-binding</keyword>
<dbReference type="InterPro" id="IPR004399">
    <property type="entry name" value="HMP/HMP-P_kinase_dom"/>
</dbReference>
<evidence type="ECO:0000256" key="8">
    <source>
        <dbReference type="ARBA" id="ARBA00022679"/>
    </source>
</evidence>
<evidence type="ECO:0000313" key="17">
    <source>
        <dbReference type="EMBL" id="OEH82543.1"/>
    </source>
</evidence>
<dbReference type="EC" id="2.7.1.49" evidence="5"/>
<dbReference type="RefSeq" id="WP_069698459.1">
    <property type="nucleotide sequence ID" value="NZ_JAGGMA010000029.1"/>
</dbReference>
<dbReference type="Gene3D" id="3.40.1190.20">
    <property type="match status" value="1"/>
</dbReference>
<name>A0A1E5KXH1_9ENTE</name>
<evidence type="ECO:0000256" key="4">
    <source>
        <dbReference type="ARBA" id="ARBA00009879"/>
    </source>
</evidence>
<dbReference type="SUPFAM" id="SSF53613">
    <property type="entry name" value="Ribokinase-like"/>
    <property type="match status" value="1"/>
</dbReference>
<dbReference type="GO" id="GO:0008902">
    <property type="term" value="F:hydroxymethylpyrimidine kinase activity"/>
    <property type="evidence" value="ECO:0007669"/>
    <property type="project" value="UniProtKB-EC"/>
</dbReference>
<evidence type="ECO:0000256" key="5">
    <source>
        <dbReference type="ARBA" id="ARBA00012135"/>
    </source>
</evidence>
<dbReference type="EC" id="2.7.4.7" evidence="6"/>
<comment type="pathway">
    <text evidence="13">Cofactor biosynthesis; thiamine diphosphate biosynthesis; 4-amino-2-methyl-5-diphosphomethylpyrimidine from 5-amino-1-(5-phospho-D-ribosyl)imidazole: step 2/3.</text>
</comment>
<evidence type="ECO:0000256" key="2">
    <source>
        <dbReference type="ARBA" id="ARBA00000565"/>
    </source>
</evidence>
<dbReference type="Proteomes" id="UP000095256">
    <property type="component" value="Unassembled WGS sequence"/>
</dbReference>
<evidence type="ECO:0000256" key="7">
    <source>
        <dbReference type="ARBA" id="ARBA00019161"/>
    </source>
</evidence>
<comment type="catalytic activity">
    <reaction evidence="2">
        <text>4-amino-2-methyl-5-(phosphooxymethyl)pyrimidine + ATP = 4-amino-2-methyl-5-(diphosphooxymethyl)pyrimidine + ADP</text>
        <dbReference type="Rhea" id="RHEA:19893"/>
        <dbReference type="ChEBI" id="CHEBI:30616"/>
        <dbReference type="ChEBI" id="CHEBI:57841"/>
        <dbReference type="ChEBI" id="CHEBI:58354"/>
        <dbReference type="ChEBI" id="CHEBI:456216"/>
        <dbReference type="EC" id="2.7.4.7"/>
    </reaction>
</comment>
<feature type="domain" description="Pyridoxamine kinase/Phosphomethylpyrimidine kinase" evidence="16">
    <location>
        <begin position="14"/>
        <end position="260"/>
    </location>
</feature>
<dbReference type="GO" id="GO:0008972">
    <property type="term" value="F:phosphomethylpyrimidine kinase activity"/>
    <property type="evidence" value="ECO:0007669"/>
    <property type="project" value="UniProtKB-EC"/>
</dbReference>
<evidence type="ECO:0000256" key="13">
    <source>
        <dbReference type="ARBA" id="ARBA00037917"/>
    </source>
</evidence>
<evidence type="ECO:0000256" key="11">
    <source>
        <dbReference type="ARBA" id="ARBA00022840"/>
    </source>
</evidence>
<dbReference type="EMBL" id="MIEK01000020">
    <property type="protein sequence ID" value="OEH82543.1"/>
    <property type="molecule type" value="Genomic_DNA"/>
</dbReference>
<evidence type="ECO:0000256" key="15">
    <source>
        <dbReference type="ARBA" id="ARBA00043176"/>
    </source>
</evidence>
<keyword evidence="8" id="KW-0808">Transferase</keyword>
<keyword evidence="18" id="KW-1185">Reference proteome</keyword>
<dbReference type="STRING" id="762845.BCR26_12880"/>
<gene>
    <name evidence="17" type="ORF">BCR26_12880</name>
</gene>
<evidence type="ECO:0000313" key="18">
    <source>
        <dbReference type="Proteomes" id="UP000095256"/>
    </source>
</evidence>
<dbReference type="GO" id="GO:0009228">
    <property type="term" value="P:thiamine biosynthetic process"/>
    <property type="evidence" value="ECO:0007669"/>
    <property type="project" value="UniProtKB-KW"/>
</dbReference>
<dbReference type="GO" id="GO:0005524">
    <property type="term" value="F:ATP binding"/>
    <property type="evidence" value="ECO:0007669"/>
    <property type="project" value="UniProtKB-KW"/>
</dbReference>
<protein>
    <recommendedName>
        <fullName evidence="7">Hydroxymethylpyrimidine/phosphomethylpyrimidine kinase</fullName>
        <ecNumber evidence="5">2.7.1.49</ecNumber>
        <ecNumber evidence="6">2.7.4.7</ecNumber>
    </recommendedName>
    <alternativeName>
        <fullName evidence="14">Hydroxymethylpyrimidine kinase</fullName>
    </alternativeName>
    <alternativeName>
        <fullName evidence="15">Hydroxymethylpyrimidine phosphate kinase</fullName>
    </alternativeName>
</protein>
<comment type="caution">
    <text evidence="17">The sequence shown here is derived from an EMBL/GenBank/DDBJ whole genome shotgun (WGS) entry which is preliminary data.</text>
</comment>
<evidence type="ECO:0000256" key="3">
    <source>
        <dbReference type="ARBA" id="ARBA00004769"/>
    </source>
</evidence>
<sequence length="273" mass="29196">MNETIQALTIAGFDSGGGAGLQADLKTFQERQVFGTSVLTALPIQNTQGVKKVYDLPIQAIQEQLEVIAEDFTISAVKTGMLFTEEITHLVADFLTHSAFGPLVVDPVMIAKSGHALLKDSAVKALITEIIPQSFVITPNIPEAEVISQMNIGTKEEMVLAAKKIQLLGAKNVVVKGGHHLDGDNSSDVILLESGAIEWVSSKRINTKNTHGTGCTFSACIAAELAKGMDVLTAVTTAKHFIQAAIEDGIQVGHGNGPTNHWAYRKVEQSERI</sequence>
<comment type="pathway">
    <text evidence="3">Cofactor biosynthesis; thiamine diphosphate biosynthesis; 4-amino-2-methyl-5-diphosphomethylpyrimidine from 5-amino-1-(5-phospho-D-ribosyl)imidazole: step 3/3.</text>
</comment>
<evidence type="ECO:0000256" key="9">
    <source>
        <dbReference type="ARBA" id="ARBA00022741"/>
    </source>
</evidence>
<dbReference type="PANTHER" id="PTHR20858">
    <property type="entry name" value="PHOSPHOMETHYLPYRIMIDINE KINASE"/>
    <property type="match status" value="1"/>
</dbReference>
<evidence type="ECO:0000256" key="14">
    <source>
        <dbReference type="ARBA" id="ARBA00042102"/>
    </source>
</evidence>
<evidence type="ECO:0000256" key="1">
    <source>
        <dbReference type="ARBA" id="ARBA00000151"/>
    </source>
</evidence>
<dbReference type="AlphaFoldDB" id="A0A1E5KXH1"/>
<keyword evidence="9" id="KW-0547">Nucleotide-binding</keyword>
<dbReference type="PANTHER" id="PTHR20858:SF17">
    <property type="entry name" value="HYDROXYMETHYLPYRIMIDINE_PHOSPHOMETHYLPYRIMIDINE KINASE THI20-RELATED"/>
    <property type="match status" value="1"/>
</dbReference>
<dbReference type="FunFam" id="3.40.1190.20:FF:000003">
    <property type="entry name" value="Phosphomethylpyrimidine kinase ThiD"/>
    <property type="match status" value="1"/>
</dbReference>
<keyword evidence="10 17" id="KW-0418">Kinase</keyword>
<comment type="similarity">
    <text evidence="4">Belongs to the ThiD family.</text>
</comment>
<dbReference type="OrthoDB" id="9810880at2"/>
<accession>A0A1E5KXH1</accession>
<organism evidence="17 18">
    <name type="scientific">Enterococcus rivorum</name>
    <dbReference type="NCBI Taxonomy" id="762845"/>
    <lineage>
        <taxon>Bacteria</taxon>
        <taxon>Bacillati</taxon>
        <taxon>Bacillota</taxon>
        <taxon>Bacilli</taxon>
        <taxon>Lactobacillales</taxon>
        <taxon>Enterococcaceae</taxon>
        <taxon>Enterococcus</taxon>
    </lineage>
</organism>
<proteinExistence type="inferred from homology"/>
<dbReference type="CDD" id="cd01169">
    <property type="entry name" value="HMPP_kinase"/>
    <property type="match status" value="1"/>
</dbReference>
<dbReference type="NCBIfam" id="TIGR00097">
    <property type="entry name" value="HMP-P_kinase"/>
    <property type="match status" value="1"/>
</dbReference>